<dbReference type="Proteomes" id="UP000006319">
    <property type="component" value="Chromosome 6"/>
</dbReference>
<reference evidence="1 2" key="1">
    <citation type="journal article" date="2012" name="Nat. Genet.">
        <title>Plasmodium cynomolgi genome sequences provide insight into Plasmodium vivax and the monkey malaria clade.</title>
        <authorList>
            <person name="Tachibana S."/>
            <person name="Sullivan S.A."/>
            <person name="Kawai S."/>
            <person name="Nakamura S."/>
            <person name="Kim H.R."/>
            <person name="Goto N."/>
            <person name="Arisue N."/>
            <person name="Palacpac N.M.Q."/>
            <person name="Honma H."/>
            <person name="Yagi M."/>
            <person name="Tougan T."/>
            <person name="Katakai Y."/>
            <person name="Kaneko O."/>
            <person name="Mita T."/>
            <person name="Kita K."/>
            <person name="Yasutomi Y."/>
            <person name="Sutton P.L."/>
            <person name="Shakhbatyan R."/>
            <person name="Horii T."/>
            <person name="Yasunaga T."/>
            <person name="Barnwell J.W."/>
            <person name="Escalante A.A."/>
            <person name="Carlton J.M."/>
            <person name="Tanabe K."/>
        </authorList>
    </citation>
    <scope>NUCLEOTIDE SEQUENCE [LARGE SCALE GENOMIC DNA]</scope>
    <source>
        <strain evidence="1 2">B</strain>
    </source>
</reference>
<dbReference type="EMBL" id="DF157098">
    <property type="protein sequence ID" value="GAB65474.1"/>
    <property type="molecule type" value="Genomic_DNA"/>
</dbReference>
<dbReference type="RefSeq" id="XP_004221421.1">
    <property type="nucleotide sequence ID" value="XM_004221373.1"/>
</dbReference>
<dbReference type="eggNOG" id="ENOG502TNDV">
    <property type="taxonomic scope" value="Eukaryota"/>
</dbReference>
<sequence>MEVVIKRPYIEVFERILKLFTSVSEQLHLRLTRSKLELIGSNNLTNELIIHVDKKFFSLGNVNCDEKSASGSLSSKDLYHCLFSYQITRLLRSDGSFRLGAYERGQRGSNVGGGSGGSGGARGGGVGSGGIGSGGIGSVAIGSSCDAADVSKIILKFNKKNGTLEVVVKFKKRSTHFSAELKLRPFCNPLKSYVYKNESIIQVEPTLFLINLKDLANERNVFLKNTDDAIVLSAIETSDFSLNKEKIKREQFFYNNKKISIPSCKTKYFFKNKKFEDHTLALPLPDLKLVFKFCSDLNLFCLFATKNFKENVVICFGGIISRILEKNKRRILSQRCGKKGGGSELIQQTHWGGEAPTKVGEYNGMYDHSVYAKSPSPYRILHSQGKEEQGPQSCVFYLSDENDSSDEYDSDVDEIDQQALYFSPSHGQADLCNDNGVQYSGVQYS</sequence>
<accession>K6UR22</accession>
<dbReference type="VEuPathDB" id="PlasmoDB:PCYB_062060"/>
<gene>
    <name evidence="1" type="ORF">PCYB_062060</name>
</gene>
<proteinExistence type="predicted"/>
<name>K6UR22_PLACD</name>
<dbReference type="GeneID" id="14691945"/>
<dbReference type="PhylomeDB" id="K6UR22"/>
<evidence type="ECO:0000313" key="1">
    <source>
        <dbReference type="EMBL" id="GAB65474.1"/>
    </source>
</evidence>
<keyword evidence="2" id="KW-1185">Reference proteome</keyword>
<dbReference type="KEGG" id="pcy:PCYB_062060"/>
<dbReference type="OrthoDB" id="377352at2759"/>
<protein>
    <submittedName>
        <fullName evidence="1">Uncharacterized protein</fullName>
    </submittedName>
</protein>
<feature type="non-terminal residue" evidence="1">
    <location>
        <position position="445"/>
    </location>
</feature>
<organism evidence="1 2">
    <name type="scientific">Plasmodium cynomolgi (strain B)</name>
    <dbReference type="NCBI Taxonomy" id="1120755"/>
    <lineage>
        <taxon>Eukaryota</taxon>
        <taxon>Sar</taxon>
        <taxon>Alveolata</taxon>
        <taxon>Apicomplexa</taxon>
        <taxon>Aconoidasida</taxon>
        <taxon>Haemosporida</taxon>
        <taxon>Plasmodiidae</taxon>
        <taxon>Plasmodium</taxon>
        <taxon>Plasmodium (Plasmodium)</taxon>
    </lineage>
</organism>
<dbReference type="AlphaFoldDB" id="K6UR22"/>
<evidence type="ECO:0000313" key="2">
    <source>
        <dbReference type="Proteomes" id="UP000006319"/>
    </source>
</evidence>